<proteinExistence type="predicted"/>
<name>A0AAD4EYP1_9PEZI</name>
<accession>A0AAD4EYP1</accession>
<keyword evidence="1" id="KW-0732">Signal</keyword>
<organism evidence="2 3">
    <name type="scientific">Staphylotrichum longicolle</name>
    <dbReference type="NCBI Taxonomy" id="669026"/>
    <lineage>
        <taxon>Eukaryota</taxon>
        <taxon>Fungi</taxon>
        <taxon>Dikarya</taxon>
        <taxon>Ascomycota</taxon>
        <taxon>Pezizomycotina</taxon>
        <taxon>Sordariomycetes</taxon>
        <taxon>Sordariomycetidae</taxon>
        <taxon>Sordariales</taxon>
        <taxon>Chaetomiaceae</taxon>
        <taxon>Staphylotrichum</taxon>
    </lineage>
</organism>
<sequence>MRFTALLTSAVAGLAVAFPAARPDQSSTAVQPAQERELVDKIEGCPSDIAQV</sequence>
<evidence type="ECO:0000256" key="1">
    <source>
        <dbReference type="SAM" id="SignalP"/>
    </source>
</evidence>
<feature type="chain" id="PRO_5042060630" evidence="1">
    <location>
        <begin position="18"/>
        <end position="52"/>
    </location>
</feature>
<evidence type="ECO:0000313" key="3">
    <source>
        <dbReference type="Proteomes" id="UP001197093"/>
    </source>
</evidence>
<comment type="caution">
    <text evidence="2">The sequence shown here is derived from an EMBL/GenBank/DDBJ whole genome shotgun (WGS) entry which is preliminary data.</text>
</comment>
<gene>
    <name evidence="2" type="ORF">NEMBOFW57_006309</name>
</gene>
<reference evidence="2" key="1">
    <citation type="submission" date="2023-02" db="EMBL/GenBank/DDBJ databases">
        <authorList>
            <person name="Palmer J.M."/>
        </authorList>
    </citation>
    <scope>NUCLEOTIDE SEQUENCE</scope>
    <source>
        <strain evidence="2">FW57</strain>
    </source>
</reference>
<keyword evidence="3" id="KW-1185">Reference proteome</keyword>
<dbReference type="EMBL" id="JAHCVI010000002">
    <property type="protein sequence ID" value="KAG7289932.1"/>
    <property type="molecule type" value="Genomic_DNA"/>
</dbReference>
<evidence type="ECO:0000313" key="2">
    <source>
        <dbReference type="EMBL" id="KAG7289932.1"/>
    </source>
</evidence>
<feature type="signal peptide" evidence="1">
    <location>
        <begin position="1"/>
        <end position="17"/>
    </location>
</feature>
<dbReference type="AlphaFoldDB" id="A0AAD4EYP1"/>
<dbReference type="Proteomes" id="UP001197093">
    <property type="component" value="Unassembled WGS sequence"/>
</dbReference>
<protein>
    <submittedName>
        <fullName evidence="2">Uncharacterized protein</fullName>
    </submittedName>
</protein>